<feature type="domain" description="BPL/LPL catalytic" evidence="6">
    <location>
        <begin position="40"/>
        <end position="229"/>
    </location>
</feature>
<dbReference type="InterPro" id="IPR000544">
    <property type="entry name" value="Octanoyltransferase"/>
</dbReference>
<dbReference type="GO" id="GO:0033819">
    <property type="term" value="F:lipoyl(octanoyl) transferase activity"/>
    <property type="evidence" value="ECO:0007669"/>
    <property type="project" value="UniProtKB-EC"/>
</dbReference>
<dbReference type="GO" id="GO:0009249">
    <property type="term" value="P:protein lipoylation"/>
    <property type="evidence" value="ECO:0007669"/>
    <property type="project" value="InterPro"/>
</dbReference>
<dbReference type="Proteomes" id="UP000310158">
    <property type="component" value="Unassembled WGS sequence"/>
</dbReference>
<organism evidence="7 8">
    <name type="scientific">Bondarzewia mesenterica</name>
    <dbReference type="NCBI Taxonomy" id="1095465"/>
    <lineage>
        <taxon>Eukaryota</taxon>
        <taxon>Fungi</taxon>
        <taxon>Dikarya</taxon>
        <taxon>Basidiomycota</taxon>
        <taxon>Agaricomycotina</taxon>
        <taxon>Agaricomycetes</taxon>
        <taxon>Russulales</taxon>
        <taxon>Bondarzewiaceae</taxon>
        <taxon>Bondarzewia</taxon>
    </lineage>
</organism>
<dbReference type="PANTHER" id="PTHR10993:SF7">
    <property type="entry name" value="LIPOYLTRANSFERASE 2, MITOCHONDRIAL-RELATED"/>
    <property type="match status" value="1"/>
</dbReference>
<dbReference type="EC" id="2.3.1.181" evidence="3"/>
<evidence type="ECO:0000313" key="8">
    <source>
        <dbReference type="Proteomes" id="UP000310158"/>
    </source>
</evidence>
<sequence length="386" mass="44098">MSSLPPVLYHHFITPLPYVRTLALQEALHKLQLSQRAASGNHQDMLLLLQHRPVYTSGRRQTREEIAPDRRRLMRLGADFVETQRGGQLTYHGPGQLVAYPLLDLGRWTPTLSIREYIGRLQNLMRLHFWEGHHLATVPLEHTGVFLDSRTKAGSIGVQVRHRLTTHGLAFNITSEPIVWFDEIVACGLSDVRAGSIMPTTRRGWGRYPVDNDIPHFVKRFGKVFEREMQEMDLDEMGEVGELIADIEVEAEKARGCLEEPLYGRSASAGLKNLRLKQPLVVQRCLMEKSNQTLSFIRHSLRTVPNIVFGYVYGLLIIPRPSGHHNGTSNFNLNLQQYIDHFLYTVYKSVIKYGRDIHSLESLPKPVHADYDTEHLEIIHDSHGTI</sequence>
<dbReference type="UniPathway" id="UPA00538">
    <property type="reaction ID" value="UER00592"/>
</dbReference>
<reference evidence="7 8" key="1">
    <citation type="submission" date="2019-02" db="EMBL/GenBank/DDBJ databases">
        <title>Genome sequencing of the rare red list fungi Bondarzewia mesenterica.</title>
        <authorList>
            <person name="Buettner E."/>
            <person name="Kellner H."/>
        </authorList>
    </citation>
    <scope>NUCLEOTIDE SEQUENCE [LARGE SCALE GENOMIC DNA]</scope>
    <source>
        <strain evidence="7 8">DSM 108281</strain>
    </source>
</reference>
<comment type="similarity">
    <text evidence="2">Belongs to the LipB family.</text>
</comment>
<proteinExistence type="inferred from homology"/>
<dbReference type="PROSITE" id="PS51733">
    <property type="entry name" value="BPL_LPL_CATALYTIC"/>
    <property type="match status" value="1"/>
</dbReference>
<dbReference type="PANTHER" id="PTHR10993">
    <property type="entry name" value="OCTANOYLTRANSFERASE"/>
    <property type="match status" value="1"/>
</dbReference>
<evidence type="ECO:0000313" key="7">
    <source>
        <dbReference type="EMBL" id="THH09980.1"/>
    </source>
</evidence>
<dbReference type="InterPro" id="IPR045864">
    <property type="entry name" value="aa-tRNA-synth_II/BPL/LPL"/>
</dbReference>
<dbReference type="EMBL" id="SGPL01000598">
    <property type="protein sequence ID" value="THH09980.1"/>
    <property type="molecule type" value="Genomic_DNA"/>
</dbReference>
<dbReference type="InterPro" id="IPR004143">
    <property type="entry name" value="BPL_LPL_catalytic"/>
</dbReference>
<comment type="caution">
    <text evidence="7">The sequence shown here is derived from an EMBL/GenBank/DDBJ whole genome shotgun (WGS) entry which is preliminary data.</text>
</comment>
<dbReference type="PROSITE" id="PS01313">
    <property type="entry name" value="LIPB"/>
    <property type="match status" value="1"/>
</dbReference>
<keyword evidence="5" id="KW-0012">Acyltransferase</keyword>
<gene>
    <name evidence="7" type="ORF">EW146_g8519</name>
</gene>
<dbReference type="Gene3D" id="3.30.930.10">
    <property type="entry name" value="Bira Bifunctional Protein, Domain 2"/>
    <property type="match status" value="1"/>
</dbReference>
<dbReference type="AlphaFoldDB" id="A0A4S4LJA5"/>
<dbReference type="OrthoDB" id="19908at2759"/>
<evidence type="ECO:0000259" key="6">
    <source>
        <dbReference type="PROSITE" id="PS51733"/>
    </source>
</evidence>
<evidence type="ECO:0000256" key="5">
    <source>
        <dbReference type="ARBA" id="ARBA00023315"/>
    </source>
</evidence>
<dbReference type="InterPro" id="IPR020605">
    <property type="entry name" value="Octanoyltransferase_CS"/>
</dbReference>
<dbReference type="NCBIfam" id="TIGR00214">
    <property type="entry name" value="lipB"/>
    <property type="match status" value="1"/>
</dbReference>
<keyword evidence="8" id="KW-1185">Reference proteome</keyword>
<evidence type="ECO:0000256" key="1">
    <source>
        <dbReference type="ARBA" id="ARBA00004821"/>
    </source>
</evidence>
<evidence type="ECO:0000256" key="2">
    <source>
        <dbReference type="ARBA" id="ARBA00007907"/>
    </source>
</evidence>
<evidence type="ECO:0000256" key="3">
    <source>
        <dbReference type="ARBA" id="ARBA00012334"/>
    </source>
</evidence>
<dbReference type="SUPFAM" id="SSF55681">
    <property type="entry name" value="Class II aaRS and biotin synthetases"/>
    <property type="match status" value="1"/>
</dbReference>
<keyword evidence="4" id="KW-0808">Transferase</keyword>
<protein>
    <recommendedName>
        <fullName evidence="3">lipoyl(octanoyl) transferase</fullName>
        <ecNumber evidence="3">2.3.1.181</ecNumber>
    </recommendedName>
</protein>
<name>A0A4S4LJA5_9AGAM</name>
<accession>A0A4S4LJA5</accession>
<dbReference type="Pfam" id="PF21948">
    <property type="entry name" value="LplA-B_cat"/>
    <property type="match status" value="1"/>
</dbReference>
<evidence type="ECO:0000256" key="4">
    <source>
        <dbReference type="ARBA" id="ARBA00022679"/>
    </source>
</evidence>
<comment type="pathway">
    <text evidence="1">Protein modification; protein lipoylation via endogenous pathway; protein N(6)-(lipoyl)lysine from octanoyl-[acyl-carrier-protein]: step 1/2.</text>
</comment>